<evidence type="ECO:0000313" key="6">
    <source>
        <dbReference type="Proteomes" id="UP000002745"/>
    </source>
</evidence>
<dbReference type="Pfam" id="PF25973">
    <property type="entry name" value="BSH_CzcB"/>
    <property type="match status" value="1"/>
</dbReference>
<gene>
    <name evidence="5" type="ordered locus">Hbal_0336</name>
</gene>
<evidence type="ECO:0000256" key="3">
    <source>
        <dbReference type="SAM" id="MobiDB-lite"/>
    </source>
</evidence>
<dbReference type="InterPro" id="IPR058647">
    <property type="entry name" value="BSH_CzcB-like"/>
</dbReference>
<dbReference type="Gene3D" id="1.10.287.470">
    <property type="entry name" value="Helix hairpin bin"/>
    <property type="match status" value="1"/>
</dbReference>
<feature type="region of interest" description="Disordered" evidence="3">
    <location>
        <begin position="399"/>
        <end position="418"/>
    </location>
</feature>
<feature type="coiled-coil region" evidence="2">
    <location>
        <begin position="159"/>
        <end position="186"/>
    </location>
</feature>
<dbReference type="Gene3D" id="2.40.420.20">
    <property type="match status" value="1"/>
</dbReference>
<evidence type="ECO:0000313" key="5">
    <source>
        <dbReference type="EMBL" id="ACT58038.1"/>
    </source>
</evidence>
<dbReference type="PANTHER" id="PTHR30469:SF15">
    <property type="entry name" value="HLYD FAMILY OF SECRETION PROTEINS"/>
    <property type="match status" value="1"/>
</dbReference>
<proteinExistence type="inferred from homology"/>
<dbReference type="RefSeq" id="WP_012778196.1">
    <property type="nucleotide sequence ID" value="NC_012982.1"/>
</dbReference>
<organism evidence="5 6">
    <name type="scientific">Hirschia baltica (strain ATCC 49814 / DSM 5838 / IFAM 1418)</name>
    <dbReference type="NCBI Taxonomy" id="582402"/>
    <lineage>
        <taxon>Bacteria</taxon>
        <taxon>Pseudomonadati</taxon>
        <taxon>Pseudomonadota</taxon>
        <taxon>Alphaproteobacteria</taxon>
        <taxon>Hyphomonadales</taxon>
        <taxon>Hyphomonadaceae</taxon>
        <taxon>Hirschia</taxon>
    </lineage>
</organism>
<dbReference type="OrthoDB" id="7811737at2"/>
<name>C6XM95_HIRBI</name>
<dbReference type="SUPFAM" id="SSF111369">
    <property type="entry name" value="HlyD-like secretion proteins"/>
    <property type="match status" value="1"/>
</dbReference>
<feature type="region of interest" description="Disordered" evidence="3">
    <location>
        <begin position="473"/>
        <end position="500"/>
    </location>
</feature>
<evidence type="ECO:0000256" key="2">
    <source>
        <dbReference type="SAM" id="Coils"/>
    </source>
</evidence>
<dbReference type="eggNOG" id="COG0845">
    <property type="taxonomic scope" value="Bacteria"/>
</dbReference>
<reference evidence="6" key="1">
    <citation type="journal article" date="2011" name="J. Bacteriol.">
        <title>Genome sequences of eight morphologically diverse alphaproteobacteria.</title>
        <authorList>
            <consortium name="US DOE Joint Genome Institute"/>
            <person name="Brown P.J."/>
            <person name="Kysela D.T."/>
            <person name="Buechlein A."/>
            <person name="Hemmerich C."/>
            <person name="Brun Y.V."/>
        </authorList>
    </citation>
    <scope>NUCLEOTIDE SEQUENCE [LARGE SCALE GENOMIC DNA]</scope>
    <source>
        <strain evidence="6">ATCC 49814 / DSM 5838 / IFAM 1418</strain>
    </source>
</reference>
<sequence length="500" mass="53463">MKITTIVKFVVIPVALLGVGVVAQGTLGAMKPPPEVKDRGPIGLAVLSEPAVLANVSLSVEAQGVVKPKRQVQLSPQVSGRVKYVSPNLENGGFVKRGEVLIRLEDADYRLSAVRADSTVASARQALATVMAQAEVAKTELKELGIENPSPLALREPQLAEARAALAAAEAQAEDADLQLQRTEVRAPFDGLVEQKNVELGQFVSPGTPVGVVFAKDAVEVELAIPNDEMGDLGLPIAFNASKSSLGPKVSFTADVGGKPRNWAGYVTRTGASIDSRTRLVSIFAQVNDPFGEGADGDTPLAPGLFVSANIEGRVLTDVIRAPRAALRGLDTVYVIQETEEEIEDRETRLENEKQHEIAEARKSVERTKTELGYDIPADAIDKKIADINAKYEKIAQENKKQDAEKAKNGAAKKEPDAKTQIVQTLEIRTVDVLRSTKEFVYIEAGLSDGERVIISPVQAAMTGMRVRTFNADATSQAPSETEETLALAADTKDSNVGAN</sequence>
<dbReference type="STRING" id="582402.Hbal_0336"/>
<dbReference type="Gene3D" id="2.40.50.100">
    <property type="match status" value="1"/>
</dbReference>
<protein>
    <submittedName>
        <fullName evidence="5">Efflux transporter, RND family, MFP subunit</fullName>
    </submittedName>
</protein>
<dbReference type="HOGENOM" id="CLU_018816_18_2_5"/>
<dbReference type="NCBIfam" id="TIGR01730">
    <property type="entry name" value="RND_mfp"/>
    <property type="match status" value="1"/>
</dbReference>
<dbReference type="PANTHER" id="PTHR30469">
    <property type="entry name" value="MULTIDRUG RESISTANCE PROTEIN MDTA"/>
    <property type="match status" value="1"/>
</dbReference>
<dbReference type="InterPro" id="IPR006143">
    <property type="entry name" value="RND_pump_MFP"/>
</dbReference>
<dbReference type="AlphaFoldDB" id="C6XM95"/>
<dbReference type="GO" id="GO:0015562">
    <property type="term" value="F:efflux transmembrane transporter activity"/>
    <property type="evidence" value="ECO:0007669"/>
    <property type="project" value="TreeGrafter"/>
</dbReference>
<feature type="domain" description="CzcB-like barrel-sandwich hybrid" evidence="4">
    <location>
        <begin position="71"/>
        <end position="208"/>
    </location>
</feature>
<dbReference type="GO" id="GO:1990281">
    <property type="term" value="C:efflux pump complex"/>
    <property type="evidence" value="ECO:0007669"/>
    <property type="project" value="TreeGrafter"/>
</dbReference>
<dbReference type="Proteomes" id="UP000002745">
    <property type="component" value="Chromosome"/>
</dbReference>
<accession>C6XM95</accession>
<keyword evidence="6" id="KW-1185">Reference proteome</keyword>
<comment type="similarity">
    <text evidence="1">Belongs to the membrane fusion protein (MFP) (TC 8.A.1) family.</text>
</comment>
<dbReference type="KEGG" id="hba:Hbal_0336"/>
<evidence type="ECO:0000259" key="4">
    <source>
        <dbReference type="Pfam" id="PF25973"/>
    </source>
</evidence>
<evidence type="ECO:0000256" key="1">
    <source>
        <dbReference type="ARBA" id="ARBA00009477"/>
    </source>
</evidence>
<dbReference type="EMBL" id="CP001678">
    <property type="protein sequence ID" value="ACT58038.1"/>
    <property type="molecule type" value="Genomic_DNA"/>
</dbReference>
<keyword evidence="2" id="KW-0175">Coiled coil</keyword>
<dbReference type="Gene3D" id="2.40.30.170">
    <property type="match status" value="1"/>
</dbReference>